<evidence type="ECO:0000313" key="7">
    <source>
        <dbReference type="Proteomes" id="UP000246991"/>
    </source>
</evidence>
<accession>A0A317SRG8</accession>
<dbReference type="GO" id="GO:0006508">
    <property type="term" value="P:proteolysis"/>
    <property type="evidence" value="ECO:0007669"/>
    <property type="project" value="UniProtKB-KW"/>
</dbReference>
<dbReference type="Pfam" id="PF05903">
    <property type="entry name" value="Peptidase_C97"/>
    <property type="match status" value="1"/>
</dbReference>
<gene>
    <name evidence="6" type="ORF">C7212DRAFT_279999</name>
</gene>
<name>A0A317SRG8_9PEZI</name>
<organism evidence="6 7">
    <name type="scientific">Tuber magnatum</name>
    <name type="common">white Piedmont truffle</name>
    <dbReference type="NCBI Taxonomy" id="42249"/>
    <lineage>
        <taxon>Eukaryota</taxon>
        <taxon>Fungi</taxon>
        <taxon>Dikarya</taxon>
        <taxon>Ascomycota</taxon>
        <taxon>Pezizomycotina</taxon>
        <taxon>Pezizomycetes</taxon>
        <taxon>Pezizales</taxon>
        <taxon>Tuberaceae</taxon>
        <taxon>Tuber</taxon>
    </lineage>
</organism>
<dbReference type="EMBL" id="PYWC01000043">
    <property type="protein sequence ID" value="PWW75691.1"/>
    <property type="molecule type" value="Genomic_DNA"/>
</dbReference>
<reference evidence="6 7" key="1">
    <citation type="submission" date="2018-03" db="EMBL/GenBank/DDBJ databases">
        <title>Genomes of Pezizomycetes fungi and the evolution of truffles.</title>
        <authorList>
            <person name="Murat C."/>
            <person name="Payen T."/>
            <person name="Noel B."/>
            <person name="Kuo A."/>
            <person name="Martin F.M."/>
        </authorList>
    </citation>
    <scope>NUCLEOTIDE SEQUENCE [LARGE SCALE GENOMIC DNA]</scope>
    <source>
        <strain evidence="6">091103-1</strain>
    </source>
</reference>
<dbReference type="GO" id="GO:0016579">
    <property type="term" value="P:protein deubiquitination"/>
    <property type="evidence" value="ECO:0007669"/>
    <property type="project" value="TreeGrafter"/>
</dbReference>
<dbReference type="InterPro" id="IPR042266">
    <property type="entry name" value="PPPDE_sf"/>
</dbReference>
<evidence type="ECO:0000259" key="5">
    <source>
        <dbReference type="PROSITE" id="PS51858"/>
    </source>
</evidence>
<protein>
    <submittedName>
        <fullName evidence="6">DUF862-domain-containing protein</fullName>
    </submittedName>
</protein>
<sequence length="259" mass="28242">MPPPLRSPRSSTRSQSLQKKKVIINVYDLLPPGRLSSIVWTLGVALLHSGVVINDREYAFGGHDRRGLTGVYWTKPKTEPPGGTFRLEILHGFTYASDQEIEEIIRDAYAEFLGPTYNLLTRNCNHFTSHLCIALTGQAAPTFLNRAASIGVALPCVVPAGWIEPPECGVADDGVDHDENARLTRNAGDAGSAPRRRPGDDAWESSSQGEYTSDDGEDERQWGGRGWIKGVKGSGSCEARNTEGREMPAAGRARVDRIV</sequence>
<proteinExistence type="inferred from homology"/>
<keyword evidence="3" id="KW-0378">Hydrolase</keyword>
<dbReference type="Gene3D" id="3.90.1720.30">
    <property type="entry name" value="PPPDE domains"/>
    <property type="match status" value="1"/>
</dbReference>
<evidence type="ECO:0000313" key="6">
    <source>
        <dbReference type="EMBL" id="PWW75691.1"/>
    </source>
</evidence>
<dbReference type="OrthoDB" id="412286at2759"/>
<evidence type="ECO:0000256" key="4">
    <source>
        <dbReference type="SAM" id="MobiDB-lite"/>
    </source>
</evidence>
<keyword evidence="7" id="KW-1185">Reference proteome</keyword>
<dbReference type="PROSITE" id="PS51858">
    <property type="entry name" value="PPPDE"/>
    <property type="match status" value="1"/>
</dbReference>
<dbReference type="PANTHER" id="PTHR12378">
    <property type="entry name" value="DESUMOYLATING ISOPEPTIDASE"/>
    <property type="match status" value="1"/>
</dbReference>
<evidence type="ECO:0000256" key="3">
    <source>
        <dbReference type="ARBA" id="ARBA00022801"/>
    </source>
</evidence>
<keyword evidence="2" id="KW-0645">Protease</keyword>
<evidence type="ECO:0000256" key="2">
    <source>
        <dbReference type="ARBA" id="ARBA00022670"/>
    </source>
</evidence>
<comment type="similarity">
    <text evidence="1">Belongs to the DeSI family.</text>
</comment>
<feature type="domain" description="PPPDE" evidence="5">
    <location>
        <begin position="20"/>
        <end position="162"/>
    </location>
</feature>
<dbReference type="AlphaFoldDB" id="A0A317SRG8"/>
<dbReference type="Proteomes" id="UP000246991">
    <property type="component" value="Unassembled WGS sequence"/>
</dbReference>
<dbReference type="InterPro" id="IPR008580">
    <property type="entry name" value="PPPDE_dom"/>
</dbReference>
<dbReference type="PANTHER" id="PTHR12378:SF80">
    <property type="entry name" value="IP06716P-RELATED"/>
    <property type="match status" value="1"/>
</dbReference>
<comment type="caution">
    <text evidence="6">The sequence shown here is derived from an EMBL/GenBank/DDBJ whole genome shotgun (WGS) entry which is preliminary data.</text>
</comment>
<dbReference type="SMART" id="SM01179">
    <property type="entry name" value="DUF862"/>
    <property type="match status" value="1"/>
</dbReference>
<feature type="region of interest" description="Disordered" evidence="4">
    <location>
        <begin position="184"/>
        <end position="259"/>
    </location>
</feature>
<dbReference type="GO" id="GO:0101005">
    <property type="term" value="F:deubiquitinase activity"/>
    <property type="evidence" value="ECO:0007669"/>
    <property type="project" value="TreeGrafter"/>
</dbReference>
<dbReference type="STRING" id="42249.A0A317SRG8"/>
<evidence type="ECO:0000256" key="1">
    <source>
        <dbReference type="ARBA" id="ARBA00008140"/>
    </source>
</evidence>